<dbReference type="SUPFAM" id="SSF48239">
    <property type="entry name" value="Terpenoid cyclases/Protein prenyltransferases"/>
    <property type="match status" value="1"/>
</dbReference>
<organism evidence="1">
    <name type="scientific">Oryza brachyantha</name>
    <name type="common">malo sina</name>
    <dbReference type="NCBI Taxonomy" id="4533"/>
    <lineage>
        <taxon>Eukaryota</taxon>
        <taxon>Viridiplantae</taxon>
        <taxon>Streptophyta</taxon>
        <taxon>Embryophyta</taxon>
        <taxon>Tracheophyta</taxon>
        <taxon>Spermatophyta</taxon>
        <taxon>Magnoliopsida</taxon>
        <taxon>Liliopsida</taxon>
        <taxon>Poales</taxon>
        <taxon>Poaceae</taxon>
        <taxon>BOP clade</taxon>
        <taxon>Oryzoideae</taxon>
        <taxon>Oryzeae</taxon>
        <taxon>Oryzinae</taxon>
        <taxon>Oryza</taxon>
    </lineage>
</organism>
<name>J3N7I9_ORYBR</name>
<dbReference type="AlphaFoldDB" id="J3N7I9"/>
<evidence type="ECO:0008006" key="3">
    <source>
        <dbReference type="Google" id="ProtNLM"/>
    </source>
</evidence>
<reference evidence="1" key="1">
    <citation type="journal article" date="2013" name="Nat. Commun.">
        <title>Whole-genome sequencing of Oryza brachyantha reveals mechanisms underlying Oryza genome evolution.</title>
        <authorList>
            <person name="Chen J."/>
            <person name="Huang Q."/>
            <person name="Gao D."/>
            <person name="Wang J."/>
            <person name="Lang Y."/>
            <person name="Liu T."/>
            <person name="Li B."/>
            <person name="Bai Z."/>
            <person name="Luis Goicoechea J."/>
            <person name="Liang C."/>
            <person name="Chen C."/>
            <person name="Zhang W."/>
            <person name="Sun S."/>
            <person name="Liao Y."/>
            <person name="Zhang X."/>
            <person name="Yang L."/>
            <person name="Song C."/>
            <person name="Wang M."/>
            <person name="Shi J."/>
            <person name="Liu G."/>
            <person name="Liu J."/>
            <person name="Zhou H."/>
            <person name="Zhou W."/>
            <person name="Yu Q."/>
            <person name="An N."/>
            <person name="Chen Y."/>
            <person name="Cai Q."/>
            <person name="Wang B."/>
            <person name="Liu B."/>
            <person name="Min J."/>
            <person name="Huang Y."/>
            <person name="Wu H."/>
            <person name="Li Z."/>
            <person name="Zhang Y."/>
            <person name="Yin Y."/>
            <person name="Song W."/>
            <person name="Jiang J."/>
            <person name="Jackson S.A."/>
            <person name="Wing R.A."/>
            <person name="Wang J."/>
            <person name="Chen M."/>
        </authorList>
    </citation>
    <scope>NUCLEOTIDE SEQUENCE [LARGE SCALE GENOMIC DNA]</scope>
    <source>
        <strain evidence="1">cv. IRGC 101232</strain>
    </source>
</reference>
<sequence length="109" mass="11937">MWSLKVADSGGGSPLLCTGNGFLGRAVWDFDAGGGTPEERAEVERLRQSTRLQPNLSAVVVQDNQDVTEETILSSLRQALNQYSTLQAHDGHWPGDYSGILFIMPLLDY</sequence>
<dbReference type="HOGENOM" id="CLU_063601_2_0_1"/>
<evidence type="ECO:0000313" key="1">
    <source>
        <dbReference type="EnsemblPlants" id="OB11G17750.1"/>
    </source>
</evidence>
<dbReference type="GO" id="GO:0005811">
    <property type="term" value="C:lipid droplet"/>
    <property type="evidence" value="ECO:0007669"/>
    <property type="project" value="InterPro"/>
</dbReference>
<dbReference type="STRING" id="4533.J3N7I9"/>
<dbReference type="EnsemblPlants" id="OB11G17750.1">
    <property type="protein sequence ID" value="OB11G17750.1"/>
    <property type="gene ID" value="OB11G17750"/>
</dbReference>
<dbReference type="eggNOG" id="KOG0497">
    <property type="taxonomic scope" value="Eukaryota"/>
</dbReference>
<dbReference type="GO" id="GO:0016104">
    <property type="term" value="P:triterpenoid biosynthetic process"/>
    <property type="evidence" value="ECO:0007669"/>
    <property type="project" value="InterPro"/>
</dbReference>
<dbReference type="Gramene" id="OB11G17750.1">
    <property type="protein sequence ID" value="OB11G17750.1"/>
    <property type="gene ID" value="OB11G17750"/>
</dbReference>
<dbReference type="InterPro" id="IPR008930">
    <property type="entry name" value="Terpenoid_cyclase/PrenylTrfase"/>
</dbReference>
<accession>J3N7I9</accession>
<dbReference type="GO" id="GO:0016866">
    <property type="term" value="F:intramolecular transferase activity"/>
    <property type="evidence" value="ECO:0007669"/>
    <property type="project" value="InterPro"/>
</dbReference>
<dbReference type="Proteomes" id="UP000006038">
    <property type="component" value="Chromosome 11"/>
</dbReference>
<reference evidence="1" key="2">
    <citation type="submission" date="2013-04" db="UniProtKB">
        <authorList>
            <consortium name="EnsemblPlants"/>
        </authorList>
    </citation>
    <scope>IDENTIFICATION</scope>
</reference>
<proteinExistence type="predicted"/>
<dbReference type="InterPro" id="IPR018333">
    <property type="entry name" value="Squalene_cyclase"/>
</dbReference>
<dbReference type="PANTHER" id="PTHR11764">
    <property type="entry name" value="TERPENE CYCLASE/MUTASE FAMILY MEMBER"/>
    <property type="match status" value="1"/>
</dbReference>
<keyword evidence="2" id="KW-1185">Reference proteome</keyword>
<protein>
    <recommendedName>
        <fullName evidence="3">Squalene cyclase N-terminal domain-containing protein</fullName>
    </recommendedName>
</protein>
<evidence type="ECO:0000313" key="2">
    <source>
        <dbReference type="Proteomes" id="UP000006038"/>
    </source>
</evidence>
<dbReference type="OMA" id="NCHYFIC"/>
<dbReference type="PANTHER" id="PTHR11764:SF88">
    <property type="entry name" value="ACHILLEOL B SYNTHASE"/>
    <property type="match status" value="1"/>
</dbReference>